<proteinExistence type="inferred from homology"/>
<dbReference type="AlphaFoldDB" id="A0A8H7E0W9"/>
<dbReference type="EMBL" id="JAACFV010000112">
    <property type="protein sequence ID" value="KAF7505317.1"/>
    <property type="molecule type" value="Genomic_DNA"/>
</dbReference>
<comment type="caution">
    <text evidence="7">The sequence shown here is derived from an EMBL/GenBank/DDBJ whole genome shotgun (WGS) entry which is preliminary data.</text>
</comment>
<name>A0A8H7E0W9_9EURO</name>
<feature type="compositionally biased region" description="Low complexity" evidence="6">
    <location>
        <begin position="53"/>
        <end position="85"/>
    </location>
</feature>
<evidence type="ECO:0000256" key="4">
    <source>
        <dbReference type="ARBA" id="ARBA00034706"/>
    </source>
</evidence>
<dbReference type="InterPro" id="IPR011004">
    <property type="entry name" value="Trimer_LpxA-like_sf"/>
</dbReference>
<evidence type="ECO:0000313" key="8">
    <source>
        <dbReference type="Proteomes" id="UP000606974"/>
    </source>
</evidence>
<evidence type="ECO:0000256" key="2">
    <source>
        <dbReference type="ARBA" id="ARBA00022490"/>
    </source>
</evidence>
<evidence type="ECO:0000256" key="6">
    <source>
        <dbReference type="SAM" id="MobiDB-lite"/>
    </source>
</evidence>
<dbReference type="InterPro" id="IPR047125">
    <property type="entry name" value="DCTN5"/>
</dbReference>
<organism evidence="7 8">
    <name type="scientific">Endocarpon pusillum</name>
    <dbReference type="NCBI Taxonomy" id="364733"/>
    <lineage>
        <taxon>Eukaryota</taxon>
        <taxon>Fungi</taxon>
        <taxon>Dikarya</taxon>
        <taxon>Ascomycota</taxon>
        <taxon>Pezizomycotina</taxon>
        <taxon>Eurotiomycetes</taxon>
        <taxon>Chaetothyriomycetidae</taxon>
        <taxon>Verrucariales</taxon>
        <taxon>Verrucariaceae</taxon>
        <taxon>Endocarpon</taxon>
    </lineage>
</organism>
<protein>
    <recommendedName>
        <fullName evidence="5">Dynactin subunit 5</fullName>
    </recommendedName>
</protein>
<reference evidence="7" key="1">
    <citation type="submission" date="2020-02" db="EMBL/GenBank/DDBJ databases">
        <authorList>
            <person name="Palmer J.M."/>
        </authorList>
    </citation>
    <scope>NUCLEOTIDE SEQUENCE</scope>
    <source>
        <strain evidence="7">EPUS1.4</strain>
        <tissue evidence="7">Thallus</tissue>
    </source>
</reference>
<dbReference type="SUPFAM" id="SSF51161">
    <property type="entry name" value="Trimeric LpxA-like enzymes"/>
    <property type="match status" value="1"/>
</dbReference>
<evidence type="ECO:0000313" key="7">
    <source>
        <dbReference type="EMBL" id="KAF7505317.1"/>
    </source>
</evidence>
<dbReference type="GO" id="GO:0005869">
    <property type="term" value="C:dynactin complex"/>
    <property type="evidence" value="ECO:0007669"/>
    <property type="project" value="TreeGrafter"/>
</dbReference>
<feature type="region of interest" description="Disordered" evidence="6">
    <location>
        <begin position="52"/>
        <end position="85"/>
    </location>
</feature>
<keyword evidence="3" id="KW-0206">Cytoskeleton</keyword>
<dbReference type="Proteomes" id="UP000606974">
    <property type="component" value="Unassembled WGS sequence"/>
</dbReference>
<comment type="similarity">
    <text evidence="4">Belongs to the dynactin subunits 5/6 family. Dynactin subunit 5 subfamily.</text>
</comment>
<gene>
    <name evidence="7" type="ORF">GJ744_001020</name>
</gene>
<keyword evidence="2" id="KW-0963">Cytoplasm</keyword>
<dbReference type="OrthoDB" id="417208at2759"/>
<sequence length="290" mass="30723">MPPKSARSGEYIETDNGNKISRRAQLHATQHIILAGKSVIQHDVIIRGDLVRQPPSTTQQTSSSSKPALDPSTGKPKPTPTAQPQTVSIHLGRYVFISPGCTLHPPSRLTTTTTTPTATSNISSTTRANANANAALTSSSSSDLATRRLAAQAQPLSPLSTTVPVLPQPTATATTLLPSTLPSPHLLQTLTYYPLRISSHVYLGPDTYCAAAQIGSHVYIGARCTVGNMVIVKDGVRSRTTRCCRPTRCGGGVVVAGRPAGGWQGRRGWVNGGEREGILGRGRRRRAGRV</sequence>
<comment type="subcellular location">
    <subcellularLocation>
        <location evidence="1">Cytoplasm</location>
        <location evidence="1">Cytoskeleton</location>
    </subcellularLocation>
</comment>
<evidence type="ECO:0000256" key="3">
    <source>
        <dbReference type="ARBA" id="ARBA00023212"/>
    </source>
</evidence>
<evidence type="ECO:0000256" key="1">
    <source>
        <dbReference type="ARBA" id="ARBA00004245"/>
    </source>
</evidence>
<dbReference type="PANTHER" id="PTHR46126">
    <property type="entry name" value="DYNACTIN SUBUNIT 5"/>
    <property type="match status" value="1"/>
</dbReference>
<dbReference type="Gene3D" id="2.160.10.10">
    <property type="entry name" value="Hexapeptide repeat proteins"/>
    <property type="match status" value="2"/>
</dbReference>
<evidence type="ECO:0000256" key="5">
    <source>
        <dbReference type="ARBA" id="ARBA00034865"/>
    </source>
</evidence>
<keyword evidence="8" id="KW-1185">Reference proteome</keyword>
<dbReference type="PANTHER" id="PTHR46126:SF1">
    <property type="entry name" value="DYNACTIN SUBUNIT 5"/>
    <property type="match status" value="1"/>
</dbReference>
<feature type="compositionally biased region" description="Low complexity" evidence="6">
    <location>
        <begin position="110"/>
        <end position="126"/>
    </location>
</feature>
<feature type="region of interest" description="Disordered" evidence="6">
    <location>
        <begin position="105"/>
        <end position="126"/>
    </location>
</feature>
<accession>A0A8H7E0W9</accession>